<dbReference type="RefSeq" id="XP_018735685.1">
    <property type="nucleotide sequence ID" value="XM_018878375.1"/>
</dbReference>
<dbReference type="Pfam" id="PF00226">
    <property type="entry name" value="DnaJ"/>
    <property type="match status" value="1"/>
</dbReference>
<dbReference type="PROSITE" id="PS00636">
    <property type="entry name" value="DNAJ_1"/>
    <property type="match status" value="1"/>
</dbReference>
<dbReference type="PROSITE" id="PS50076">
    <property type="entry name" value="DNAJ_2"/>
    <property type="match status" value="1"/>
</dbReference>
<dbReference type="InterPro" id="IPR001623">
    <property type="entry name" value="DnaJ_domain"/>
</dbReference>
<dbReference type="AlphaFoldDB" id="A0A167DRL4"/>
<organism evidence="4 5">
    <name type="scientific">Sugiyamaella lignohabitans</name>
    <dbReference type="NCBI Taxonomy" id="796027"/>
    <lineage>
        <taxon>Eukaryota</taxon>
        <taxon>Fungi</taxon>
        <taxon>Dikarya</taxon>
        <taxon>Ascomycota</taxon>
        <taxon>Saccharomycotina</taxon>
        <taxon>Dipodascomycetes</taxon>
        <taxon>Dipodascales</taxon>
        <taxon>Trichomonascaceae</taxon>
        <taxon>Sugiyamaella</taxon>
    </lineage>
</organism>
<proteinExistence type="predicted"/>
<keyword evidence="2" id="KW-0812">Transmembrane</keyword>
<accession>A0A167DRL4</accession>
<dbReference type="InterPro" id="IPR018253">
    <property type="entry name" value="DnaJ_domain_CS"/>
</dbReference>
<feature type="transmembrane region" description="Helical" evidence="2">
    <location>
        <begin position="223"/>
        <end position="244"/>
    </location>
</feature>
<dbReference type="EMBL" id="CP014501">
    <property type="protein sequence ID" value="ANB13208.1"/>
    <property type="molecule type" value="Genomic_DNA"/>
</dbReference>
<feature type="domain" description="J" evidence="3">
    <location>
        <begin position="24"/>
        <end position="94"/>
    </location>
</feature>
<dbReference type="PRINTS" id="PR00625">
    <property type="entry name" value="JDOMAIN"/>
</dbReference>
<feature type="region of interest" description="Disordered" evidence="1">
    <location>
        <begin position="92"/>
        <end position="179"/>
    </location>
</feature>
<dbReference type="PANTHER" id="PTHR44825:SF1">
    <property type="entry name" value="DNAJ HOMOLOG SUBFAMILY C MEMBER 4"/>
    <property type="match status" value="1"/>
</dbReference>
<evidence type="ECO:0000259" key="3">
    <source>
        <dbReference type="PROSITE" id="PS50076"/>
    </source>
</evidence>
<dbReference type="CDD" id="cd06257">
    <property type="entry name" value="DnaJ"/>
    <property type="match status" value="1"/>
</dbReference>
<evidence type="ECO:0000313" key="4">
    <source>
        <dbReference type="EMBL" id="ANB13208.1"/>
    </source>
</evidence>
<evidence type="ECO:0000256" key="1">
    <source>
        <dbReference type="SAM" id="MobiDB-lite"/>
    </source>
</evidence>
<dbReference type="SMART" id="SM00271">
    <property type="entry name" value="DnaJ"/>
    <property type="match status" value="1"/>
</dbReference>
<keyword evidence="5" id="KW-1185">Reference proteome</keyword>
<evidence type="ECO:0000313" key="5">
    <source>
        <dbReference type="Proteomes" id="UP000189580"/>
    </source>
</evidence>
<name>A0A167DRL4_9ASCO</name>
<dbReference type="InterPro" id="IPR052763">
    <property type="entry name" value="DnaJ_C4"/>
</dbReference>
<keyword evidence="2" id="KW-1133">Transmembrane helix</keyword>
<dbReference type="SUPFAM" id="SSF46565">
    <property type="entry name" value="Chaperone J-domain"/>
    <property type="match status" value="1"/>
</dbReference>
<reference evidence="4 5" key="1">
    <citation type="submission" date="2016-02" db="EMBL/GenBank/DDBJ databases">
        <title>Complete genome sequence and transcriptome regulation of the pentose utilising yeast Sugiyamaella lignohabitans.</title>
        <authorList>
            <person name="Bellasio M."/>
            <person name="Peymann A."/>
            <person name="Valli M."/>
            <person name="Sipitzky M."/>
            <person name="Graf A."/>
            <person name="Sauer M."/>
            <person name="Marx H."/>
            <person name="Mattanovich D."/>
        </authorList>
    </citation>
    <scope>NUCLEOTIDE SEQUENCE [LARGE SCALE GENOMIC DNA]</scope>
    <source>
        <strain evidence="4 5">CBS 10342</strain>
    </source>
</reference>
<gene>
    <name evidence="4" type="primary">HLJ1</name>
    <name evidence="4" type="ORF">AWJ20_1490</name>
</gene>
<dbReference type="Proteomes" id="UP000189580">
    <property type="component" value="Chromosome a"/>
</dbReference>
<dbReference type="InterPro" id="IPR036869">
    <property type="entry name" value="J_dom_sf"/>
</dbReference>
<dbReference type="OrthoDB" id="10250354at2759"/>
<dbReference type="KEGG" id="slb:AWJ20_1490"/>
<keyword evidence="2" id="KW-0472">Membrane</keyword>
<feature type="compositionally biased region" description="Low complexity" evidence="1">
    <location>
        <begin position="93"/>
        <end position="104"/>
    </location>
</feature>
<dbReference type="PANTHER" id="PTHR44825">
    <property type="match status" value="1"/>
</dbReference>
<evidence type="ECO:0000256" key="2">
    <source>
        <dbReference type="SAM" id="Phobius"/>
    </source>
</evidence>
<dbReference type="Gene3D" id="1.10.287.110">
    <property type="entry name" value="DnaJ domain"/>
    <property type="match status" value="1"/>
</dbReference>
<protein>
    <submittedName>
        <fullName evidence="4">Chaperone protein dnaJ</fullName>
    </submittedName>
</protein>
<dbReference type="GeneID" id="30033298"/>
<sequence>MRASRWWLDRDRAGYSGNSGVGGTHYEVLGVARTATDRQIKKRFFELSKKYHPDKTRTLQEEDKVHSNRKFQKIKEAYDTLSNKALRTSYDHSLGSGSAGSSGSNPYYNTGPGDARRPSSGQTHVRRRKVYNYDRPYANPQDPNSGRTSSSSSSSSHPDHPLNPGFHRTGSNHDVPHFDFDKHFKQQQGYEQHRLKRVQERAAEIHSHHTRLEHFDPRRSTKLSLSAIGTLSAVAGAVALFAYFH</sequence>